<dbReference type="InterPro" id="IPR015358">
    <property type="entry name" value="Tscrpt_reg_MerR_DNA-bd"/>
</dbReference>
<keyword evidence="10" id="KW-1185">Reference proteome</keyword>
<dbReference type="CDD" id="cd01110">
    <property type="entry name" value="HTH_SoxR"/>
    <property type="match status" value="1"/>
</dbReference>
<dbReference type="Pfam" id="PF00376">
    <property type="entry name" value="MerR"/>
    <property type="match status" value="1"/>
</dbReference>
<dbReference type="RefSeq" id="WP_197309769.1">
    <property type="nucleotide sequence ID" value="NZ_JADZLT010000040.1"/>
</dbReference>
<dbReference type="PROSITE" id="PS50937">
    <property type="entry name" value="HTH_MERR_2"/>
    <property type="match status" value="1"/>
</dbReference>
<proteinExistence type="predicted"/>
<evidence type="ECO:0000256" key="3">
    <source>
        <dbReference type="ARBA" id="ARBA00023004"/>
    </source>
</evidence>
<keyword evidence="1" id="KW-0001">2Fe-2S</keyword>
<dbReference type="SUPFAM" id="SSF46955">
    <property type="entry name" value="Putative DNA-binding domain"/>
    <property type="match status" value="1"/>
</dbReference>
<evidence type="ECO:0000259" key="8">
    <source>
        <dbReference type="PROSITE" id="PS50937"/>
    </source>
</evidence>
<dbReference type="PANTHER" id="PTHR30204:SF0">
    <property type="entry name" value="REDOX-SENSITIVE TRANSCRIPTIONAL ACTIVATOR SOXR"/>
    <property type="match status" value="1"/>
</dbReference>
<evidence type="ECO:0000256" key="1">
    <source>
        <dbReference type="ARBA" id="ARBA00022714"/>
    </source>
</evidence>
<dbReference type="SMART" id="SM00422">
    <property type="entry name" value="HTH_MERR"/>
    <property type="match status" value="1"/>
</dbReference>
<dbReference type="InterPro" id="IPR000551">
    <property type="entry name" value="MerR-type_HTH_dom"/>
</dbReference>
<keyword evidence="5" id="KW-0805">Transcription regulation</keyword>
<evidence type="ECO:0000256" key="5">
    <source>
        <dbReference type="ARBA" id="ARBA00023015"/>
    </source>
</evidence>
<organism evidence="9 10">
    <name type="scientific">Methylobrevis albus</name>
    <dbReference type="NCBI Taxonomy" id="2793297"/>
    <lineage>
        <taxon>Bacteria</taxon>
        <taxon>Pseudomonadati</taxon>
        <taxon>Pseudomonadota</taxon>
        <taxon>Alphaproteobacteria</taxon>
        <taxon>Hyphomicrobiales</taxon>
        <taxon>Pleomorphomonadaceae</taxon>
        <taxon>Methylobrevis</taxon>
    </lineage>
</organism>
<name>A0A931MYF6_9HYPH</name>
<dbReference type="Proteomes" id="UP000631694">
    <property type="component" value="Unassembled WGS sequence"/>
</dbReference>
<keyword evidence="6" id="KW-0238">DNA-binding</keyword>
<dbReference type="GO" id="GO:0006979">
    <property type="term" value="P:response to oxidative stress"/>
    <property type="evidence" value="ECO:0007669"/>
    <property type="project" value="InterPro"/>
</dbReference>
<accession>A0A931MYF6</accession>
<evidence type="ECO:0000313" key="10">
    <source>
        <dbReference type="Proteomes" id="UP000631694"/>
    </source>
</evidence>
<comment type="caution">
    <text evidence="9">The sequence shown here is derived from an EMBL/GenBank/DDBJ whole genome shotgun (WGS) entry which is preliminary data.</text>
</comment>
<dbReference type="Pfam" id="PF09278">
    <property type="entry name" value="MerR-DNA-bind"/>
    <property type="match status" value="1"/>
</dbReference>
<evidence type="ECO:0000256" key="4">
    <source>
        <dbReference type="ARBA" id="ARBA00023014"/>
    </source>
</evidence>
<dbReference type="PRINTS" id="PR00040">
    <property type="entry name" value="HTHMERR"/>
</dbReference>
<dbReference type="Gene3D" id="1.10.1660.10">
    <property type="match status" value="1"/>
</dbReference>
<evidence type="ECO:0000256" key="7">
    <source>
        <dbReference type="ARBA" id="ARBA00023163"/>
    </source>
</evidence>
<dbReference type="GO" id="GO:0003700">
    <property type="term" value="F:DNA-binding transcription factor activity"/>
    <property type="evidence" value="ECO:0007669"/>
    <property type="project" value="InterPro"/>
</dbReference>
<dbReference type="AlphaFoldDB" id="A0A931MYF6"/>
<evidence type="ECO:0000256" key="6">
    <source>
        <dbReference type="ARBA" id="ARBA00023125"/>
    </source>
</evidence>
<dbReference type="InterPro" id="IPR009061">
    <property type="entry name" value="DNA-bd_dom_put_sf"/>
</dbReference>
<reference evidence="9" key="1">
    <citation type="submission" date="2020-12" db="EMBL/GenBank/DDBJ databases">
        <title>Methylobrevis albus sp. nov., isolated from fresh water lack sediment.</title>
        <authorList>
            <person name="Zou Q."/>
        </authorList>
    </citation>
    <scope>NUCLEOTIDE SEQUENCE</scope>
    <source>
        <strain evidence="9">L22</strain>
    </source>
</reference>
<dbReference type="EMBL" id="JADZLT010000040">
    <property type="protein sequence ID" value="MBH0236666.1"/>
    <property type="molecule type" value="Genomic_DNA"/>
</dbReference>
<dbReference type="NCBIfam" id="TIGR01950">
    <property type="entry name" value="SoxR"/>
    <property type="match status" value="1"/>
</dbReference>
<dbReference type="PANTHER" id="PTHR30204">
    <property type="entry name" value="REDOX-CYCLING DRUG-SENSING TRANSCRIPTIONAL ACTIVATOR SOXR"/>
    <property type="match status" value="1"/>
</dbReference>
<evidence type="ECO:0000256" key="2">
    <source>
        <dbReference type="ARBA" id="ARBA00022723"/>
    </source>
</evidence>
<sequence length="156" mass="16857">MPDPSPPARFLSVGEVARRSGVAVSALHFYEAEGLISSLRSAGNQRRFPRGVLRRIAVIKVAQRAGLPIRRIRAALAELPGDRAPTADDWRRMSTAWRADLDARILELTRLRDQLDGCIGCGCLSLADCPLRNPGDRLQAGGSGPRLILAEPADPA</sequence>
<evidence type="ECO:0000313" key="9">
    <source>
        <dbReference type="EMBL" id="MBH0236666.1"/>
    </source>
</evidence>
<dbReference type="GO" id="GO:0003677">
    <property type="term" value="F:DNA binding"/>
    <property type="evidence" value="ECO:0007669"/>
    <property type="project" value="UniProtKB-KW"/>
</dbReference>
<dbReference type="GO" id="GO:0046872">
    <property type="term" value="F:metal ion binding"/>
    <property type="evidence" value="ECO:0007669"/>
    <property type="project" value="UniProtKB-KW"/>
</dbReference>
<dbReference type="GO" id="GO:0051537">
    <property type="term" value="F:2 iron, 2 sulfur cluster binding"/>
    <property type="evidence" value="ECO:0007669"/>
    <property type="project" value="UniProtKB-KW"/>
</dbReference>
<gene>
    <name evidence="9" type="primary">soxR</name>
    <name evidence="9" type="ORF">I5731_02425</name>
</gene>
<dbReference type="InterPro" id="IPR047057">
    <property type="entry name" value="MerR_fam"/>
</dbReference>
<dbReference type="InterPro" id="IPR010211">
    <property type="entry name" value="Redox-sen_tscrpt-act_SoxR"/>
</dbReference>
<feature type="domain" description="HTH merR-type" evidence="8">
    <location>
        <begin position="10"/>
        <end position="78"/>
    </location>
</feature>
<keyword evidence="4" id="KW-0411">Iron-sulfur</keyword>
<keyword evidence="7" id="KW-0804">Transcription</keyword>
<dbReference type="PROSITE" id="PS00552">
    <property type="entry name" value="HTH_MERR_1"/>
    <property type="match status" value="1"/>
</dbReference>
<keyword evidence="3" id="KW-0408">Iron</keyword>
<protein>
    <submittedName>
        <fullName evidence="9">Redox-sensitive transcriptional activator SoxR</fullName>
    </submittedName>
</protein>
<keyword evidence="2" id="KW-0479">Metal-binding</keyword>